<dbReference type="Proteomes" id="UP000012118">
    <property type="component" value="Unassembled WGS sequence"/>
</dbReference>
<organism evidence="2 3">
    <name type="scientific">Leptospira weilii str. UI 13098</name>
    <dbReference type="NCBI Taxonomy" id="1088542"/>
    <lineage>
        <taxon>Bacteria</taxon>
        <taxon>Pseudomonadati</taxon>
        <taxon>Spirochaetota</taxon>
        <taxon>Spirochaetia</taxon>
        <taxon>Leptospirales</taxon>
        <taxon>Leptospiraceae</taxon>
        <taxon>Leptospira</taxon>
    </lineage>
</organism>
<comment type="caution">
    <text evidence="2">The sequence shown here is derived from an EMBL/GenBank/DDBJ whole genome shotgun (WGS) entry which is preliminary data.</text>
</comment>
<dbReference type="InterPro" id="IPR025959">
    <property type="entry name" value="Winged_HTH_dom"/>
</dbReference>
<protein>
    <submittedName>
        <fullName evidence="2">Winged helix-turn helix domain protein</fullName>
    </submittedName>
</protein>
<dbReference type="EMBL" id="AHNU02000058">
    <property type="protein sequence ID" value="EMN89414.1"/>
    <property type="molecule type" value="Genomic_DNA"/>
</dbReference>
<keyword evidence="3" id="KW-1185">Reference proteome</keyword>
<proteinExistence type="predicted"/>
<name>M6Q2A0_9LEPT</name>
<accession>M6Q2A0</accession>
<sequence length="39" mass="4790">MHQLGFSYQKPKKRALERDEKAIETWKTKTWPDIKKSRE</sequence>
<evidence type="ECO:0000313" key="3">
    <source>
        <dbReference type="Proteomes" id="UP000012118"/>
    </source>
</evidence>
<reference evidence="2 3" key="1">
    <citation type="submission" date="2013-01" db="EMBL/GenBank/DDBJ databases">
        <authorList>
            <person name="Harkins D.M."/>
            <person name="Durkin A.S."/>
            <person name="Brinkac L.M."/>
            <person name="Haft D.H."/>
            <person name="Selengut J.D."/>
            <person name="Sanka R."/>
            <person name="DePew J."/>
            <person name="Purushe J."/>
            <person name="Chanthongthip A."/>
            <person name="Lattana O."/>
            <person name="Phetsouvanh R."/>
            <person name="Newton P.N."/>
            <person name="Vinetz J.M."/>
            <person name="Sutton G.G."/>
            <person name="Nierman W.C."/>
            <person name="Fouts D.E."/>
        </authorList>
    </citation>
    <scope>NUCLEOTIDE SEQUENCE [LARGE SCALE GENOMIC DNA]</scope>
    <source>
        <strain evidence="2 3">UI 13098</strain>
    </source>
</reference>
<evidence type="ECO:0000259" key="1">
    <source>
        <dbReference type="Pfam" id="PF13592"/>
    </source>
</evidence>
<dbReference type="Pfam" id="PF13592">
    <property type="entry name" value="HTH_33"/>
    <property type="match status" value="1"/>
</dbReference>
<evidence type="ECO:0000313" key="2">
    <source>
        <dbReference type="EMBL" id="EMN89414.1"/>
    </source>
</evidence>
<feature type="domain" description="Winged helix-turn helix" evidence="1">
    <location>
        <begin position="1"/>
        <end position="29"/>
    </location>
</feature>
<gene>
    <name evidence="2" type="ORF">LEP1GSC108_4403</name>
</gene>
<dbReference type="AlphaFoldDB" id="M6Q2A0"/>